<name>A0A3B0YAC5_9ZZZZ</name>
<gene>
    <name evidence="1" type="ORF">MNBD_GAMMA12-1679</name>
</gene>
<dbReference type="Gene3D" id="3.80.10.10">
    <property type="entry name" value="Ribonuclease Inhibitor"/>
    <property type="match status" value="1"/>
</dbReference>
<organism evidence="1">
    <name type="scientific">hydrothermal vent metagenome</name>
    <dbReference type="NCBI Taxonomy" id="652676"/>
    <lineage>
        <taxon>unclassified sequences</taxon>
        <taxon>metagenomes</taxon>
        <taxon>ecological metagenomes</taxon>
    </lineage>
</organism>
<dbReference type="SUPFAM" id="SSF52047">
    <property type="entry name" value="RNI-like"/>
    <property type="match status" value="1"/>
</dbReference>
<dbReference type="EMBL" id="UOFL01000036">
    <property type="protein sequence ID" value="VAW72262.1"/>
    <property type="molecule type" value="Genomic_DNA"/>
</dbReference>
<reference evidence="1" key="1">
    <citation type="submission" date="2018-06" db="EMBL/GenBank/DDBJ databases">
        <authorList>
            <person name="Zhirakovskaya E."/>
        </authorList>
    </citation>
    <scope>NUCLEOTIDE SEQUENCE</scope>
</reference>
<dbReference type="InterPro" id="IPR032675">
    <property type="entry name" value="LRR_dom_sf"/>
</dbReference>
<accession>A0A3B0YAC5</accession>
<evidence type="ECO:0000313" key="1">
    <source>
        <dbReference type="EMBL" id="VAW72262.1"/>
    </source>
</evidence>
<proteinExistence type="predicted"/>
<sequence>MIHGELIALGIAIDKKPEYKKAKAAQDRFDIIFKEILKEWTDKSERYIVGKNFSGDGHALQLVWKYGYILEVGVGHDYDKSCPDTDVLLQEILQKPLGQFVQSITVKVTDGGMRGYIDFESCLSKIVLQGRQPNLKKLVIGDCYPPEADLSWCSVGDCSGIFSLLPNLEYIKTRGRNVIFGKLKHQKLKKLLVESGGLSAEAVKSIAKADLPSLESLEVWFGSKEYGAQGSINMIKPLLQGKGYPKLKHLGLMNAEFQNEITQALVKAPIVKQLSSLDLSMGTMTDKGAQALVDNVDTFIHLDYIDVCDNFLSEQMSSRLRRVYSNKINISEQGDPDEDEDGDSYIYVSAGE</sequence>
<protein>
    <submittedName>
        <fullName evidence="1">Uncharacterized protein</fullName>
    </submittedName>
</protein>
<dbReference type="AlphaFoldDB" id="A0A3B0YAC5"/>